<keyword evidence="3" id="KW-1185">Reference proteome</keyword>
<organism evidence="2 3">
    <name type="scientific">Centaurea solstitialis</name>
    <name type="common">yellow star-thistle</name>
    <dbReference type="NCBI Taxonomy" id="347529"/>
    <lineage>
        <taxon>Eukaryota</taxon>
        <taxon>Viridiplantae</taxon>
        <taxon>Streptophyta</taxon>
        <taxon>Embryophyta</taxon>
        <taxon>Tracheophyta</taxon>
        <taxon>Spermatophyta</taxon>
        <taxon>Magnoliopsida</taxon>
        <taxon>eudicotyledons</taxon>
        <taxon>Gunneridae</taxon>
        <taxon>Pentapetalae</taxon>
        <taxon>asterids</taxon>
        <taxon>campanulids</taxon>
        <taxon>Asterales</taxon>
        <taxon>Asteraceae</taxon>
        <taxon>Carduoideae</taxon>
        <taxon>Cardueae</taxon>
        <taxon>Centaureinae</taxon>
        <taxon>Centaurea</taxon>
    </lineage>
</organism>
<proteinExistence type="predicted"/>
<dbReference type="AlphaFoldDB" id="A0AA38TVC4"/>
<feature type="compositionally biased region" description="Basic residues" evidence="1">
    <location>
        <begin position="19"/>
        <end position="29"/>
    </location>
</feature>
<evidence type="ECO:0000313" key="3">
    <source>
        <dbReference type="Proteomes" id="UP001172457"/>
    </source>
</evidence>
<feature type="compositionally biased region" description="Low complexity" evidence="1">
    <location>
        <begin position="1"/>
        <end position="13"/>
    </location>
</feature>
<accession>A0AA38TVC4</accession>
<evidence type="ECO:0000313" key="2">
    <source>
        <dbReference type="EMBL" id="KAJ9563838.1"/>
    </source>
</evidence>
<feature type="compositionally biased region" description="Low complexity" evidence="1">
    <location>
        <begin position="30"/>
        <end position="41"/>
    </location>
</feature>
<reference evidence="2" key="1">
    <citation type="submission" date="2023-03" db="EMBL/GenBank/DDBJ databases">
        <title>Chromosome-scale reference genome and RAD-based genetic map of yellow starthistle (Centaurea solstitialis) reveal putative structural variation and QTLs associated with invader traits.</title>
        <authorList>
            <person name="Reatini B."/>
            <person name="Cang F.A."/>
            <person name="Jiang Q."/>
            <person name="Mckibben M.T.W."/>
            <person name="Barker M.S."/>
            <person name="Rieseberg L.H."/>
            <person name="Dlugosch K.M."/>
        </authorList>
    </citation>
    <scope>NUCLEOTIDE SEQUENCE</scope>
    <source>
        <strain evidence="2">CAN-66</strain>
        <tissue evidence="2">Leaf</tissue>
    </source>
</reference>
<feature type="region of interest" description="Disordered" evidence="1">
    <location>
        <begin position="83"/>
        <end position="104"/>
    </location>
</feature>
<dbReference type="PANTHER" id="PTHR37178:SF1">
    <property type="entry name" value="PLANT_PROTEIN"/>
    <property type="match status" value="1"/>
</dbReference>
<dbReference type="EMBL" id="JARYMX010000002">
    <property type="protein sequence ID" value="KAJ9563838.1"/>
    <property type="molecule type" value="Genomic_DNA"/>
</dbReference>
<comment type="caution">
    <text evidence="2">The sequence shown here is derived from an EMBL/GenBank/DDBJ whole genome shotgun (WGS) entry which is preliminary data.</text>
</comment>
<evidence type="ECO:0000256" key="1">
    <source>
        <dbReference type="SAM" id="MobiDB-lite"/>
    </source>
</evidence>
<sequence length="297" mass="33081">MESLSSVSTSLVLPPGTPLRHHHRRRIHLRSSSSSPSVSCFHPDHRHHHRRSHSISISISISFSNPRLKPSGSRGGYVIGKLNAVGSGGGGSDGGDGEKEDEDEEVERALRLDGSIPGSSNEFVEQVSSRAYDMRRHLQQTFDSSSYDVLEANPWREDSKAVYVLTRRENQLCTMKTRMNRSEVERELGMLFSKGRKLRNQTKKPAATKFQMLVEDVRDGVLVFEDESEAAKYCDLLQGGGQGCEGVAEIEASSVFDLCQKMRALAVLFRRGRTPPLPESLKLNLSAKKRSLEDQDD</sequence>
<name>A0AA38TVC4_9ASTR</name>
<gene>
    <name evidence="2" type="ORF">OSB04_008998</name>
</gene>
<dbReference type="PANTHER" id="PTHR37178">
    <property type="entry name" value="PLANT/PROTEIN"/>
    <property type="match status" value="1"/>
</dbReference>
<protein>
    <submittedName>
        <fullName evidence="2">Uncharacterized protein</fullName>
    </submittedName>
</protein>
<dbReference type="Proteomes" id="UP001172457">
    <property type="component" value="Chromosome 2"/>
</dbReference>
<feature type="region of interest" description="Disordered" evidence="1">
    <location>
        <begin position="1"/>
        <end position="53"/>
    </location>
</feature>
<feature type="compositionally biased region" description="Basic residues" evidence="1">
    <location>
        <begin position="44"/>
        <end position="53"/>
    </location>
</feature>